<evidence type="ECO:0000313" key="2">
    <source>
        <dbReference type="Proteomes" id="UP000236454"/>
    </source>
</evidence>
<dbReference type="EMBL" id="FPAS01000005">
    <property type="protein sequence ID" value="SFT84951.1"/>
    <property type="molecule type" value="Genomic_DNA"/>
</dbReference>
<reference evidence="1 2" key="1">
    <citation type="submission" date="2016-10" db="EMBL/GenBank/DDBJ databases">
        <authorList>
            <person name="de Groot N.N."/>
        </authorList>
    </citation>
    <scope>NUCLEOTIDE SEQUENCE [LARGE SCALE GENOMIC DNA]</scope>
    <source>
        <strain evidence="1 2">CGMCC 1.7005</strain>
    </source>
</reference>
<dbReference type="STRING" id="477690.SAMN05216474_2683"/>
<name>A0A1I7BCT8_9FLAO</name>
<organism evidence="1 2">
    <name type="scientific">Lishizhenia tianjinensis</name>
    <dbReference type="NCBI Taxonomy" id="477690"/>
    <lineage>
        <taxon>Bacteria</taxon>
        <taxon>Pseudomonadati</taxon>
        <taxon>Bacteroidota</taxon>
        <taxon>Flavobacteriia</taxon>
        <taxon>Flavobacteriales</taxon>
        <taxon>Crocinitomicaceae</taxon>
        <taxon>Lishizhenia</taxon>
    </lineage>
</organism>
<accession>A0A1I7BCT8</accession>
<dbReference type="PROSITE" id="PS51257">
    <property type="entry name" value="PROKAR_LIPOPROTEIN"/>
    <property type="match status" value="1"/>
</dbReference>
<dbReference type="RefSeq" id="WP_090251447.1">
    <property type="nucleotide sequence ID" value="NZ_FPAS01000005.1"/>
</dbReference>
<sequence length="141" mass="16052">MLNKLLPLFLLFILIACSDTSKNEKSFASLLESKFAIDCKDFNKIYALNEKGYCLKCSYKFMRFLEEEQFKDSTLIFFSGLGSKVDYSSFISSTNPNIIYDTNEIIDTYFNINSPAVFILKNCAVDSTILITPETVNLVVK</sequence>
<protein>
    <submittedName>
        <fullName evidence="1">Uncharacterized protein</fullName>
    </submittedName>
</protein>
<evidence type="ECO:0000313" key="1">
    <source>
        <dbReference type="EMBL" id="SFT84951.1"/>
    </source>
</evidence>
<dbReference type="Proteomes" id="UP000236454">
    <property type="component" value="Unassembled WGS sequence"/>
</dbReference>
<gene>
    <name evidence="1" type="ORF">SAMN05216474_2683</name>
</gene>
<dbReference type="AlphaFoldDB" id="A0A1I7BCT8"/>
<keyword evidence="2" id="KW-1185">Reference proteome</keyword>
<proteinExistence type="predicted"/>